<dbReference type="HOGENOM" id="CLU_2140635_0_0_9"/>
<evidence type="ECO:0000313" key="1">
    <source>
        <dbReference type="EMBL" id="EDS11115.1"/>
    </source>
</evidence>
<keyword evidence="2" id="KW-1185">Reference proteome</keyword>
<evidence type="ECO:0000313" key="2">
    <source>
        <dbReference type="Proteomes" id="UP000003803"/>
    </source>
</evidence>
<reference evidence="1" key="2">
    <citation type="submission" date="2013-09" db="EMBL/GenBank/DDBJ databases">
        <title>Draft genome sequence of Anaerotruncus colihominis(DSM 17241).</title>
        <authorList>
            <person name="Sudarsanam P."/>
            <person name="Ley R."/>
            <person name="Guruge J."/>
            <person name="Turnbaugh P.J."/>
            <person name="Mahowald M."/>
            <person name="Liep D."/>
            <person name="Gordon J."/>
        </authorList>
    </citation>
    <scope>NUCLEOTIDE SEQUENCE</scope>
    <source>
        <strain evidence="1">DSM 17241</strain>
    </source>
</reference>
<proteinExistence type="predicted"/>
<protein>
    <submittedName>
        <fullName evidence="1">Uncharacterized protein</fullName>
    </submittedName>
</protein>
<dbReference type="AlphaFoldDB" id="B0PBZ0"/>
<accession>B0PBZ0</accession>
<dbReference type="Proteomes" id="UP000003803">
    <property type="component" value="Unassembled WGS sequence"/>
</dbReference>
<gene>
    <name evidence="1" type="ORF">ANACOL_02299</name>
</gene>
<name>B0PBZ0_9FIRM</name>
<comment type="caution">
    <text evidence="1">The sequence shown here is derived from an EMBL/GenBank/DDBJ whole genome shotgun (WGS) entry which is preliminary data.</text>
</comment>
<dbReference type="GeneID" id="72463678"/>
<sequence length="112" mass="12471">MIVSEPLGEPLPESFDSTPQEWEFVRLLAQLFPEQQELVIASLHGILDANGRSRHPCFFNVDYSKNTAGDKRTMRISVGGVLLCMCKISPGHSDWPSNSVAVLSYPLLELIK</sequence>
<organism evidence="1 2">
    <name type="scientific">Anaerotruncus colihominis DSM 17241</name>
    <dbReference type="NCBI Taxonomy" id="445972"/>
    <lineage>
        <taxon>Bacteria</taxon>
        <taxon>Bacillati</taxon>
        <taxon>Bacillota</taxon>
        <taxon>Clostridia</taxon>
        <taxon>Eubacteriales</taxon>
        <taxon>Oscillospiraceae</taxon>
        <taxon>Anaerotruncus</taxon>
    </lineage>
</organism>
<dbReference type="EMBL" id="ABGD02000018">
    <property type="protein sequence ID" value="EDS11115.1"/>
    <property type="molecule type" value="Genomic_DNA"/>
</dbReference>
<dbReference type="RefSeq" id="WP_006873212.1">
    <property type="nucleotide sequence ID" value="NZ_DS544171.1"/>
</dbReference>
<reference evidence="1" key="1">
    <citation type="submission" date="2007-11" db="EMBL/GenBank/DDBJ databases">
        <authorList>
            <person name="Fulton L."/>
            <person name="Clifton S."/>
            <person name="Fulton B."/>
            <person name="Xu J."/>
            <person name="Minx P."/>
            <person name="Pepin K.H."/>
            <person name="Johnson M."/>
            <person name="Thiruvilangam P."/>
            <person name="Bhonagiri V."/>
            <person name="Nash W.E."/>
            <person name="Mardis E.R."/>
            <person name="Wilson R.K."/>
        </authorList>
    </citation>
    <scope>NUCLEOTIDE SEQUENCE [LARGE SCALE GENOMIC DNA]</scope>
    <source>
        <strain evidence="1">DSM 17241</strain>
    </source>
</reference>